<dbReference type="AlphaFoldDB" id="A0A6M3J6Y6"/>
<gene>
    <name evidence="2" type="ORF">MM415A02115_0012</name>
    <name evidence="1" type="ORF">MM415B00382_0020</name>
</gene>
<evidence type="ECO:0000313" key="2">
    <source>
        <dbReference type="EMBL" id="QJA74043.1"/>
    </source>
</evidence>
<dbReference type="EMBL" id="MT142070">
    <property type="protein sequence ID" value="QJA74043.1"/>
    <property type="molecule type" value="Genomic_DNA"/>
</dbReference>
<accession>A0A6M3J6Y6</accession>
<evidence type="ECO:0000313" key="1">
    <source>
        <dbReference type="EMBL" id="QJA65630.1"/>
    </source>
</evidence>
<proteinExistence type="predicted"/>
<sequence length="73" mass="8136">MKPDGGPAFPEHIQLSDMRAVLRRSGMTLRDWFAGQVLPSVYDRGGRYGPEGMKQVAEYAYACADAMLAERDK</sequence>
<protein>
    <submittedName>
        <fullName evidence="1">Uncharacterized protein</fullName>
    </submittedName>
</protein>
<name>A0A6M3J6Y6_9ZZZZ</name>
<organism evidence="1">
    <name type="scientific">viral metagenome</name>
    <dbReference type="NCBI Taxonomy" id="1070528"/>
    <lineage>
        <taxon>unclassified sequences</taxon>
        <taxon>metagenomes</taxon>
        <taxon>organismal metagenomes</taxon>
    </lineage>
</organism>
<dbReference type="EMBL" id="MT141542">
    <property type="protein sequence ID" value="QJA65630.1"/>
    <property type="molecule type" value="Genomic_DNA"/>
</dbReference>
<reference evidence="1" key="1">
    <citation type="submission" date="2020-03" db="EMBL/GenBank/DDBJ databases">
        <title>The deep terrestrial virosphere.</title>
        <authorList>
            <person name="Holmfeldt K."/>
            <person name="Nilsson E."/>
            <person name="Simone D."/>
            <person name="Lopez-Fernandez M."/>
            <person name="Wu X."/>
            <person name="de Brujin I."/>
            <person name="Lundin D."/>
            <person name="Andersson A."/>
            <person name="Bertilsson S."/>
            <person name="Dopson M."/>
        </authorList>
    </citation>
    <scope>NUCLEOTIDE SEQUENCE</scope>
    <source>
        <strain evidence="2">MM415A02115</strain>
        <strain evidence="1">MM415B00382</strain>
    </source>
</reference>